<dbReference type="SMART" id="SM00516">
    <property type="entry name" value="SEC14"/>
    <property type="match status" value="1"/>
</dbReference>
<evidence type="ECO:0000313" key="2">
    <source>
        <dbReference type="EMBL" id="KAJ3651820.1"/>
    </source>
</evidence>
<dbReference type="EMBL" id="JALNTZ010000005">
    <property type="protein sequence ID" value="KAJ3651820.1"/>
    <property type="molecule type" value="Genomic_DNA"/>
</dbReference>
<organism evidence="2 3">
    <name type="scientific">Zophobas morio</name>
    <dbReference type="NCBI Taxonomy" id="2755281"/>
    <lineage>
        <taxon>Eukaryota</taxon>
        <taxon>Metazoa</taxon>
        <taxon>Ecdysozoa</taxon>
        <taxon>Arthropoda</taxon>
        <taxon>Hexapoda</taxon>
        <taxon>Insecta</taxon>
        <taxon>Pterygota</taxon>
        <taxon>Neoptera</taxon>
        <taxon>Endopterygota</taxon>
        <taxon>Coleoptera</taxon>
        <taxon>Polyphaga</taxon>
        <taxon>Cucujiformia</taxon>
        <taxon>Tenebrionidae</taxon>
        <taxon>Zophobas</taxon>
    </lineage>
</organism>
<dbReference type="AlphaFoldDB" id="A0AA38IA18"/>
<dbReference type="Proteomes" id="UP001168821">
    <property type="component" value="Unassembled WGS sequence"/>
</dbReference>
<evidence type="ECO:0000313" key="3">
    <source>
        <dbReference type="Proteomes" id="UP001168821"/>
    </source>
</evidence>
<dbReference type="CDD" id="cd00170">
    <property type="entry name" value="SEC14"/>
    <property type="match status" value="1"/>
</dbReference>
<dbReference type="PANTHER" id="PTHR10174">
    <property type="entry name" value="ALPHA-TOCOPHEROL TRANSFER PROTEIN-RELATED"/>
    <property type="match status" value="1"/>
</dbReference>
<protein>
    <recommendedName>
        <fullName evidence="1">CRAL-TRIO domain-containing protein</fullName>
    </recommendedName>
</protein>
<dbReference type="Pfam" id="PF00650">
    <property type="entry name" value="CRAL_TRIO"/>
    <property type="match status" value="1"/>
</dbReference>
<dbReference type="PROSITE" id="PS50191">
    <property type="entry name" value="CRAL_TRIO"/>
    <property type="match status" value="1"/>
</dbReference>
<dbReference type="SUPFAM" id="SSF52087">
    <property type="entry name" value="CRAL/TRIO domain"/>
    <property type="match status" value="1"/>
</dbReference>
<reference evidence="2" key="1">
    <citation type="journal article" date="2023" name="G3 (Bethesda)">
        <title>Whole genome assemblies of Zophobas morio and Tenebrio molitor.</title>
        <authorList>
            <person name="Kaur S."/>
            <person name="Stinson S.A."/>
            <person name="diCenzo G.C."/>
        </authorList>
    </citation>
    <scope>NUCLEOTIDE SEQUENCE</scope>
    <source>
        <strain evidence="2">QUZm001</strain>
    </source>
</reference>
<dbReference type="InterPro" id="IPR036273">
    <property type="entry name" value="CRAL/TRIO_N_dom_sf"/>
</dbReference>
<feature type="domain" description="CRAL-TRIO" evidence="1">
    <location>
        <begin position="86"/>
        <end position="246"/>
    </location>
</feature>
<dbReference type="GO" id="GO:1902936">
    <property type="term" value="F:phosphatidylinositol bisphosphate binding"/>
    <property type="evidence" value="ECO:0007669"/>
    <property type="project" value="TreeGrafter"/>
</dbReference>
<dbReference type="InterPro" id="IPR036865">
    <property type="entry name" value="CRAL-TRIO_dom_sf"/>
</dbReference>
<dbReference type="GO" id="GO:0016020">
    <property type="term" value="C:membrane"/>
    <property type="evidence" value="ECO:0007669"/>
    <property type="project" value="TreeGrafter"/>
</dbReference>
<dbReference type="SUPFAM" id="SSF46938">
    <property type="entry name" value="CRAL/TRIO N-terminal domain"/>
    <property type="match status" value="1"/>
</dbReference>
<accession>A0AA38IA18</accession>
<name>A0AA38IA18_9CUCU</name>
<proteinExistence type="predicted"/>
<keyword evidence="3" id="KW-1185">Reference proteome</keyword>
<comment type="caution">
    <text evidence="2">The sequence shown here is derived from an EMBL/GenBank/DDBJ whole genome shotgun (WGS) entry which is preliminary data.</text>
</comment>
<evidence type="ECO:0000259" key="1">
    <source>
        <dbReference type="PROSITE" id="PS50191"/>
    </source>
</evidence>
<dbReference type="Gene3D" id="3.40.525.10">
    <property type="entry name" value="CRAL-TRIO lipid binding domain"/>
    <property type="match status" value="1"/>
</dbReference>
<dbReference type="PANTHER" id="PTHR10174:SF213">
    <property type="entry name" value="CRAL-TRIO DOMAIN-CONTAINING PROTEIN"/>
    <property type="match status" value="1"/>
</dbReference>
<gene>
    <name evidence="2" type="ORF">Zmor_017829</name>
</gene>
<sequence>MSLIFANVESQFTKDKDLKKDDVKALIDWASKQPHFPNLTELQAIMFLHSCYYRNEIAKTTIDTFFTLRTRYSDMFKNRNPSSASMQKIINHMLVTVLPGKTPENYAIIFMKFLENNSENYNFLEELKYADMVCMLHLYQEGLSNGFLLVADCEELSFGHLLKHNPILIKKFAYYLQEAMPIRLKKGMHFFNPPPFMDKLLALLKPFLKNELLNSLHVHNTLESLTKFVPLECLPKDYGGAEETVSVLHETIKSRLVEHSNYFDWEETLIVDESKRLKEFEMDDIYGIDGSFKKINID</sequence>
<dbReference type="PRINTS" id="PR00180">
    <property type="entry name" value="CRETINALDHBP"/>
</dbReference>
<dbReference type="InterPro" id="IPR001251">
    <property type="entry name" value="CRAL-TRIO_dom"/>
</dbReference>